<keyword evidence="3" id="KW-1185">Reference proteome</keyword>
<dbReference type="Proteomes" id="UP000317036">
    <property type="component" value="Unassembled WGS sequence"/>
</dbReference>
<reference evidence="2 3" key="1">
    <citation type="submission" date="2019-07" db="EMBL/GenBank/DDBJ databases">
        <authorList>
            <person name="Kim J."/>
        </authorList>
    </citation>
    <scope>NUCLEOTIDE SEQUENCE [LARGE SCALE GENOMIC DNA]</scope>
    <source>
        <strain evidence="2 3">JC52</strain>
    </source>
</reference>
<dbReference type="AlphaFoldDB" id="A0A559KA07"/>
<dbReference type="InterPro" id="IPR000014">
    <property type="entry name" value="PAS"/>
</dbReference>
<dbReference type="SUPFAM" id="SSF55785">
    <property type="entry name" value="PYP-like sensor domain (PAS domain)"/>
    <property type="match status" value="1"/>
</dbReference>
<dbReference type="InterPro" id="IPR035965">
    <property type="entry name" value="PAS-like_dom_sf"/>
</dbReference>
<feature type="domain" description="PAS" evidence="1">
    <location>
        <begin position="9"/>
        <end position="50"/>
    </location>
</feature>
<evidence type="ECO:0000313" key="3">
    <source>
        <dbReference type="Proteomes" id="UP000317036"/>
    </source>
</evidence>
<organism evidence="2 3">
    <name type="scientific">Paenibacillus cremeus</name>
    <dbReference type="NCBI Taxonomy" id="2163881"/>
    <lineage>
        <taxon>Bacteria</taxon>
        <taxon>Bacillati</taxon>
        <taxon>Bacillota</taxon>
        <taxon>Bacilli</taxon>
        <taxon>Bacillales</taxon>
        <taxon>Paenibacillaceae</taxon>
        <taxon>Paenibacillus</taxon>
    </lineage>
</organism>
<name>A0A559KA07_9BACL</name>
<proteinExistence type="predicted"/>
<sequence>MSMTEFNLDTSLLFEALEQSQALIVFDPQGNIRWANHNFSKVVGYSTQDLQNMHHRQLCHSSFSTSEEYVIFWENLRNGIAFHDKVQRITKSRQPIWLEASTHL</sequence>
<dbReference type="InterPro" id="IPR013655">
    <property type="entry name" value="PAS_fold_3"/>
</dbReference>
<accession>A0A559KA07</accession>
<dbReference type="NCBIfam" id="TIGR00229">
    <property type="entry name" value="sensory_box"/>
    <property type="match status" value="1"/>
</dbReference>
<dbReference type="PROSITE" id="PS50112">
    <property type="entry name" value="PAS"/>
    <property type="match status" value="1"/>
</dbReference>
<dbReference type="Gene3D" id="3.30.450.20">
    <property type="entry name" value="PAS domain"/>
    <property type="match status" value="1"/>
</dbReference>
<dbReference type="EMBL" id="VNJI01000018">
    <property type="protein sequence ID" value="TVY08954.1"/>
    <property type="molecule type" value="Genomic_DNA"/>
</dbReference>
<gene>
    <name evidence="2" type="ORF">FPZ49_15830</name>
</gene>
<comment type="caution">
    <text evidence="2">The sequence shown here is derived from an EMBL/GenBank/DDBJ whole genome shotgun (WGS) entry which is preliminary data.</text>
</comment>
<dbReference type="CDD" id="cd00130">
    <property type="entry name" value="PAS"/>
    <property type="match status" value="1"/>
</dbReference>
<dbReference type="OrthoDB" id="9765776at2"/>
<evidence type="ECO:0000313" key="2">
    <source>
        <dbReference type="EMBL" id="TVY08954.1"/>
    </source>
</evidence>
<dbReference type="Pfam" id="PF08447">
    <property type="entry name" value="PAS_3"/>
    <property type="match status" value="1"/>
</dbReference>
<evidence type="ECO:0000259" key="1">
    <source>
        <dbReference type="PROSITE" id="PS50112"/>
    </source>
</evidence>
<protein>
    <submittedName>
        <fullName evidence="2">PAS domain S-box protein</fullName>
    </submittedName>
</protein>